<name>A0ABZ0Z280_9CAUD</name>
<protein>
    <recommendedName>
        <fullName evidence="1">tRNA ligase phosphodiesterase domain-containing protein</fullName>
    </recommendedName>
</protein>
<organism evidence="2 3">
    <name type="scientific">phage Lak_Megaphage_Sonny</name>
    <dbReference type="NCBI Taxonomy" id="3109229"/>
    <lineage>
        <taxon>Viruses</taxon>
        <taxon>Duplodnaviria</taxon>
        <taxon>Heunggongvirae</taxon>
        <taxon>Uroviricota</taxon>
        <taxon>Caudoviricetes</taxon>
        <taxon>Caudoviricetes code 15 clade</taxon>
    </lineage>
</organism>
<dbReference type="InterPro" id="IPR015965">
    <property type="entry name" value="tRNA_lig_PDEase"/>
</dbReference>
<keyword evidence="3" id="KW-1185">Reference proteome</keyword>
<proteinExistence type="predicted"/>
<dbReference type="Proteomes" id="UP001358193">
    <property type="component" value="Segment"/>
</dbReference>
<reference evidence="2 3" key="1">
    <citation type="submission" date="2023-11" db="EMBL/GenBank/DDBJ databases">
        <authorList>
            <person name="Cook R."/>
            <person name="Crisci M."/>
            <person name="Pye H."/>
            <person name="Adriaenssens E."/>
            <person name="Santini J."/>
        </authorList>
    </citation>
    <scope>NUCLEOTIDE SEQUENCE [LARGE SCALE GENOMIC DNA]</scope>
    <source>
        <strain evidence="2">Lak_Megaphage_Sonny</strain>
    </source>
</reference>
<dbReference type="Pfam" id="PF08302">
    <property type="entry name" value="tRNA_lig_CPD"/>
    <property type="match status" value="1"/>
</dbReference>
<evidence type="ECO:0000259" key="1">
    <source>
        <dbReference type="Pfam" id="PF08302"/>
    </source>
</evidence>
<sequence length="157" mass="18426">MQNDWIYVGVFLNEETKQNLLEHLMHIGIEIPDGWKMYMDHMTLCYNKHDDESEELYDFYQDFIGSEIELICDSIGITDDIIAIGVSYTHPVQNRKPHITIATNNVPPVRSNFIQNWEKIPEIKLEGNVKVFRKQINLNERLYFAIENGLKKALKIN</sequence>
<evidence type="ECO:0000313" key="2">
    <source>
        <dbReference type="EMBL" id="WQJ53302.1"/>
    </source>
</evidence>
<dbReference type="EMBL" id="OR769223">
    <property type="protein sequence ID" value="WQJ53302.1"/>
    <property type="molecule type" value="Genomic_DNA"/>
</dbReference>
<evidence type="ECO:0000313" key="3">
    <source>
        <dbReference type="Proteomes" id="UP001358193"/>
    </source>
</evidence>
<accession>A0ABZ0Z280</accession>
<feature type="domain" description="tRNA ligase phosphodiesterase" evidence="1">
    <location>
        <begin position="30"/>
        <end position="116"/>
    </location>
</feature>